<evidence type="ECO:0000256" key="5">
    <source>
        <dbReference type="ARBA" id="ARBA00022989"/>
    </source>
</evidence>
<dbReference type="AlphaFoldDB" id="A0A642UIW4"/>
<dbReference type="RefSeq" id="XP_034011141.1">
    <property type="nucleotide sequence ID" value="XM_034156959.1"/>
</dbReference>
<evidence type="ECO:0000256" key="8">
    <source>
        <dbReference type="SAM" id="MobiDB-lite"/>
    </source>
</evidence>
<evidence type="ECO:0000256" key="7">
    <source>
        <dbReference type="ARBA" id="ARBA00024979"/>
    </source>
</evidence>
<evidence type="ECO:0000256" key="3">
    <source>
        <dbReference type="ARBA" id="ARBA00018310"/>
    </source>
</evidence>
<sequence length="454" mass="51566">MFGWWDRISTFPFDLLLELNETRLSIEWDDYALSLALPLSVVATVIAIMIQSVLAYYNDTAVSNQLFAPNYQQIKQSIVASGFKGSKVALAPSTSQVVVAHGSRLAYAIIWALCVASTYSVLTQKKEYGLLYTQSQPNSKSAIKRSLQFVTHPVRYLFGKLFPDFAPPAREENDIDLNRQIWTMKVWNPSKFGLYLSVAFNPINLAIITWVKCSTIALLGTVGLVSIMVFYLISKFLNLLHDRSILHGEMMSEYYTKFVKPRTQVLKRDVAIDAGLGPWRAMVYEGDQPYTYTKSRVFVTHDDTGKEVVEYVKPENDTETVRVDQDPQAVLERLRHENEELRWRNRELSRLSSRQGSRQGSVVRHGGHSLFSGDDDDDYDDSEGQMFTSALKRQKYPFQNSFRLPSPQRGGKLSAISTPKLQLNSLPSTRSPSPSRPRRSPNHFERSSPFSRPA</sequence>
<feature type="transmembrane region" description="Helical" evidence="9">
    <location>
        <begin position="216"/>
        <end position="233"/>
    </location>
</feature>
<dbReference type="VEuPathDB" id="FungiDB:DIURU_004120"/>
<comment type="subcellular location">
    <subcellularLocation>
        <location evidence="1">Nucleus membrane</location>
        <topology evidence="1">Multi-pass membrane protein</topology>
    </subcellularLocation>
</comment>
<dbReference type="Proteomes" id="UP000449547">
    <property type="component" value="Unassembled WGS sequence"/>
</dbReference>
<name>A0A642UIW4_DIURU</name>
<comment type="similarity">
    <text evidence="2">Belongs to the NUR1 family.</text>
</comment>
<feature type="transmembrane region" description="Helical" evidence="9">
    <location>
        <begin position="31"/>
        <end position="57"/>
    </location>
</feature>
<dbReference type="GO" id="GO:0007096">
    <property type="term" value="P:regulation of exit from mitosis"/>
    <property type="evidence" value="ECO:0007669"/>
    <property type="project" value="TreeGrafter"/>
</dbReference>
<comment type="caution">
    <text evidence="10">The sequence shown here is derived from an EMBL/GenBank/DDBJ whole genome shotgun (WGS) entry which is preliminary data.</text>
</comment>
<accession>A0A642UIW4</accession>
<dbReference type="Pfam" id="PF10332">
    <property type="entry name" value="DUF2418"/>
    <property type="match status" value="1"/>
</dbReference>
<keyword evidence="11" id="KW-1185">Reference proteome</keyword>
<feature type="region of interest" description="Disordered" evidence="8">
    <location>
        <begin position="350"/>
        <end position="383"/>
    </location>
</feature>
<dbReference type="PANTHER" id="PTHR28293:SF1">
    <property type="entry name" value="NUCLEAR RIM PROTEIN 1"/>
    <property type="match status" value="1"/>
</dbReference>
<dbReference type="InterPro" id="IPR018819">
    <property type="entry name" value="Nur1/Mug154"/>
</dbReference>
<keyword evidence="5 9" id="KW-1133">Transmembrane helix</keyword>
<feature type="transmembrane region" description="Helical" evidence="9">
    <location>
        <begin position="192"/>
        <end position="210"/>
    </location>
</feature>
<dbReference type="PANTHER" id="PTHR28293">
    <property type="entry name" value="NUCLEAR RIM PROTEIN 1"/>
    <property type="match status" value="1"/>
</dbReference>
<proteinExistence type="inferred from homology"/>
<keyword evidence="4 9" id="KW-0812">Transmembrane</keyword>
<organism evidence="10 11">
    <name type="scientific">Diutina rugosa</name>
    <name type="common">Yeast</name>
    <name type="synonym">Candida rugosa</name>
    <dbReference type="NCBI Taxonomy" id="5481"/>
    <lineage>
        <taxon>Eukaryota</taxon>
        <taxon>Fungi</taxon>
        <taxon>Dikarya</taxon>
        <taxon>Ascomycota</taxon>
        <taxon>Saccharomycotina</taxon>
        <taxon>Pichiomycetes</taxon>
        <taxon>Debaryomycetaceae</taxon>
        <taxon>Diutina</taxon>
    </lineage>
</organism>
<dbReference type="GO" id="GO:0043007">
    <property type="term" value="P:maintenance of rDNA"/>
    <property type="evidence" value="ECO:0007669"/>
    <property type="project" value="TreeGrafter"/>
</dbReference>
<feature type="compositionally biased region" description="Polar residues" evidence="8">
    <location>
        <begin position="415"/>
        <end position="426"/>
    </location>
</feature>
<feature type="compositionally biased region" description="Acidic residues" evidence="8">
    <location>
        <begin position="373"/>
        <end position="383"/>
    </location>
</feature>
<evidence type="ECO:0000313" key="10">
    <source>
        <dbReference type="EMBL" id="KAA8899863.1"/>
    </source>
</evidence>
<dbReference type="OrthoDB" id="3363151at2759"/>
<protein>
    <recommendedName>
        <fullName evidence="3">Nuclear rim protein 1</fullName>
    </recommendedName>
</protein>
<feature type="region of interest" description="Disordered" evidence="8">
    <location>
        <begin position="398"/>
        <end position="454"/>
    </location>
</feature>
<feature type="transmembrane region" description="Helical" evidence="9">
    <location>
        <begin position="105"/>
        <end position="122"/>
    </location>
</feature>
<feature type="compositionally biased region" description="Low complexity" evidence="8">
    <location>
        <begin position="350"/>
        <end position="364"/>
    </location>
</feature>
<evidence type="ECO:0000256" key="9">
    <source>
        <dbReference type="SAM" id="Phobius"/>
    </source>
</evidence>
<comment type="function">
    <text evidence="7">Member of a perinuclear network that controls recombination at multiple loci to maintain genome stability. Required for rDNA repeat stability.</text>
</comment>
<dbReference type="EMBL" id="SWFT01000120">
    <property type="protein sequence ID" value="KAA8899863.1"/>
    <property type="molecule type" value="Genomic_DNA"/>
</dbReference>
<evidence type="ECO:0000256" key="4">
    <source>
        <dbReference type="ARBA" id="ARBA00022692"/>
    </source>
</evidence>
<evidence type="ECO:0000256" key="6">
    <source>
        <dbReference type="ARBA" id="ARBA00023136"/>
    </source>
</evidence>
<keyword evidence="6 9" id="KW-0472">Membrane</keyword>
<dbReference type="GO" id="GO:0031965">
    <property type="term" value="C:nuclear membrane"/>
    <property type="evidence" value="ECO:0007669"/>
    <property type="project" value="UniProtKB-SubCell"/>
</dbReference>
<evidence type="ECO:0000256" key="2">
    <source>
        <dbReference type="ARBA" id="ARBA00007900"/>
    </source>
</evidence>
<dbReference type="GeneID" id="54782771"/>
<reference evidence="10 11" key="1">
    <citation type="submission" date="2019-07" db="EMBL/GenBank/DDBJ databases">
        <title>Genome assembly of two rare yeast pathogens: Diutina rugosa and Trichomonascus ciferrii.</title>
        <authorList>
            <person name="Mixao V."/>
            <person name="Saus E."/>
            <person name="Hansen A."/>
            <person name="Lass-Flor C."/>
            <person name="Gabaldon T."/>
        </authorList>
    </citation>
    <scope>NUCLEOTIDE SEQUENCE [LARGE SCALE GENOMIC DNA]</scope>
    <source>
        <strain evidence="10 11">CBS 613</strain>
    </source>
</reference>
<gene>
    <name evidence="10" type="ORF">DIURU_004120</name>
</gene>
<evidence type="ECO:0000313" key="11">
    <source>
        <dbReference type="Proteomes" id="UP000449547"/>
    </source>
</evidence>
<evidence type="ECO:0000256" key="1">
    <source>
        <dbReference type="ARBA" id="ARBA00004232"/>
    </source>
</evidence>
<dbReference type="OMA" id="TRSHIFQ"/>